<dbReference type="Proteomes" id="UP000199073">
    <property type="component" value="Unassembled WGS sequence"/>
</dbReference>
<dbReference type="OrthoDB" id="5432591at2"/>
<accession>A0A1H0TP24</accession>
<gene>
    <name evidence="1" type="ORF">SAMN05660330_03192</name>
</gene>
<organism evidence="1 2">
    <name type="scientific">Desulforhopalus singaporensis</name>
    <dbReference type="NCBI Taxonomy" id="91360"/>
    <lineage>
        <taxon>Bacteria</taxon>
        <taxon>Pseudomonadati</taxon>
        <taxon>Thermodesulfobacteriota</taxon>
        <taxon>Desulfobulbia</taxon>
        <taxon>Desulfobulbales</taxon>
        <taxon>Desulfocapsaceae</taxon>
        <taxon>Desulforhopalus</taxon>
    </lineage>
</organism>
<dbReference type="EMBL" id="FNJI01000025">
    <property type="protein sequence ID" value="SDP55802.1"/>
    <property type="molecule type" value="Genomic_DNA"/>
</dbReference>
<evidence type="ECO:0000313" key="1">
    <source>
        <dbReference type="EMBL" id="SDP55802.1"/>
    </source>
</evidence>
<dbReference type="InterPro" id="IPR019300">
    <property type="entry name" value="CooT"/>
</dbReference>
<protein>
    <submittedName>
        <fullName evidence="1">Predicted RNA-binding protein</fullName>
    </submittedName>
</protein>
<reference evidence="1 2" key="1">
    <citation type="submission" date="2016-10" db="EMBL/GenBank/DDBJ databases">
        <authorList>
            <person name="de Groot N.N."/>
        </authorList>
    </citation>
    <scope>NUCLEOTIDE SEQUENCE [LARGE SCALE GENOMIC DNA]</scope>
    <source>
        <strain evidence="1 2">DSM 12130</strain>
    </source>
</reference>
<proteinExistence type="predicted"/>
<dbReference type="RefSeq" id="WP_092224599.1">
    <property type="nucleotide sequence ID" value="NZ_FNJI01000025.1"/>
</dbReference>
<dbReference type="AlphaFoldDB" id="A0A1H0TP24"/>
<name>A0A1H0TP24_9BACT</name>
<keyword evidence="2" id="KW-1185">Reference proteome</keyword>
<dbReference type="STRING" id="91360.SAMN05660330_03192"/>
<dbReference type="Pfam" id="PF10133">
    <property type="entry name" value="CooT"/>
    <property type="match status" value="1"/>
</dbReference>
<evidence type="ECO:0000313" key="2">
    <source>
        <dbReference type="Proteomes" id="UP000199073"/>
    </source>
</evidence>
<sequence length="64" mass="7047">MCQTSVMLTKGGDEELLLENVTALEVLEDGLKITSLFDGTRTINGVAISRIDFNDGKVFLKETR</sequence>